<feature type="compositionally biased region" description="Polar residues" evidence="1">
    <location>
        <begin position="53"/>
        <end position="70"/>
    </location>
</feature>
<dbReference type="EMBL" id="JAXCGZ010007980">
    <property type="protein sequence ID" value="KAK7078154.1"/>
    <property type="molecule type" value="Genomic_DNA"/>
</dbReference>
<dbReference type="AlphaFoldDB" id="A0AAN8XH50"/>
<dbReference type="Proteomes" id="UP001381693">
    <property type="component" value="Unassembled WGS sequence"/>
</dbReference>
<proteinExistence type="predicted"/>
<gene>
    <name evidence="2" type="ORF">SK128_021998</name>
</gene>
<feature type="region of interest" description="Disordered" evidence="1">
    <location>
        <begin position="116"/>
        <end position="140"/>
    </location>
</feature>
<accession>A0AAN8XH50</accession>
<dbReference type="Gene3D" id="1.20.1070.10">
    <property type="entry name" value="Rhodopsin 7-helix transmembrane proteins"/>
    <property type="match status" value="1"/>
</dbReference>
<organism evidence="2 3">
    <name type="scientific">Halocaridina rubra</name>
    <name type="common">Hawaiian red shrimp</name>
    <dbReference type="NCBI Taxonomy" id="373956"/>
    <lineage>
        <taxon>Eukaryota</taxon>
        <taxon>Metazoa</taxon>
        <taxon>Ecdysozoa</taxon>
        <taxon>Arthropoda</taxon>
        <taxon>Crustacea</taxon>
        <taxon>Multicrustacea</taxon>
        <taxon>Malacostraca</taxon>
        <taxon>Eumalacostraca</taxon>
        <taxon>Eucarida</taxon>
        <taxon>Decapoda</taxon>
        <taxon>Pleocyemata</taxon>
        <taxon>Caridea</taxon>
        <taxon>Atyoidea</taxon>
        <taxon>Atyidae</taxon>
        <taxon>Halocaridina</taxon>
    </lineage>
</organism>
<evidence type="ECO:0000313" key="3">
    <source>
        <dbReference type="Proteomes" id="UP001381693"/>
    </source>
</evidence>
<comment type="caution">
    <text evidence="2">The sequence shown here is derived from an EMBL/GenBank/DDBJ whole genome shotgun (WGS) entry which is preliminary data.</text>
</comment>
<feature type="compositionally biased region" description="Polar residues" evidence="1">
    <location>
        <begin position="124"/>
        <end position="140"/>
    </location>
</feature>
<feature type="region of interest" description="Disordered" evidence="1">
    <location>
        <begin position="152"/>
        <end position="171"/>
    </location>
</feature>
<evidence type="ECO:0000256" key="1">
    <source>
        <dbReference type="SAM" id="MobiDB-lite"/>
    </source>
</evidence>
<keyword evidence="3" id="KW-1185">Reference proteome</keyword>
<evidence type="ECO:0000313" key="2">
    <source>
        <dbReference type="EMBL" id="KAK7078154.1"/>
    </source>
</evidence>
<feature type="region of interest" description="Disordered" evidence="1">
    <location>
        <begin position="53"/>
        <end position="82"/>
    </location>
</feature>
<sequence>MSHTCYNPLILCWMNTKFREGYLNVLYQLLPCCRTRISHYLLKVRQSSGGLQRAHTYSTALGSSRTSRNNRYNDDPRTRKDSTCSNTVFMQVPQSADIPLKVMRVSSCEQNSNGVNGRAFGRARTSSEPPARPSSYTPTTATIMESSNLPKMSYLDLPAPASQAGTGRHDL</sequence>
<reference evidence="2 3" key="1">
    <citation type="submission" date="2023-11" db="EMBL/GenBank/DDBJ databases">
        <title>Halocaridina rubra genome assembly.</title>
        <authorList>
            <person name="Smith C."/>
        </authorList>
    </citation>
    <scope>NUCLEOTIDE SEQUENCE [LARGE SCALE GENOMIC DNA]</scope>
    <source>
        <strain evidence="2">EP-1</strain>
        <tissue evidence="2">Whole</tissue>
    </source>
</reference>
<name>A0AAN8XH50_HALRR</name>
<protein>
    <submittedName>
        <fullName evidence="2">Uncharacterized protein</fullName>
    </submittedName>
</protein>
<feature type="compositionally biased region" description="Basic and acidic residues" evidence="1">
    <location>
        <begin position="71"/>
        <end position="82"/>
    </location>
</feature>